<gene>
    <name evidence="1" type="ORF">CYLTODRAFT_426188</name>
</gene>
<evidence type="ECO:0000313" key="2">
    <source>
        <dbReference type="Proteomes" id="UP000054007"/>
    </source>
</evidence>
<protein>
    <recommendedName>
        <fullName evidence="3">F-box domain-containing protein</fullName>
    </recommendedName>
</protein>
<dbReference type="AlphaFoldDB" id="A0A0D7AZK8"/>
<dbReference type="STRING" id="1314674.A0A0D7AZK8"/>
<reference evidence="1 2" key="1">
    <citation type="journal article" date="2015" name="Fungal Genet. Biol.">
        <title>Evolution of novel wood decay mechanisms in Agaricales revealed by the genome sequences of Fistulina hepatica and Cylindrobasidium torrendii.</title>
        <authorList>
            <person name="Floudas D."/>
            <person name="Held B.W."/>
            <person name="Riley R."/>
            <person name="Nagy L.G."/>
            <person name="Koehler G."/>
            <person name="Ransdell A.S."/>
            <person name="Younus H."/>
            <person name="Chow J."/>
            <person name="Chiniquy J."/>
            <person name="Lipzen A."/>
            <person name="Tritt A."/>
            <person name="Sun H."/>
            <person name="Haridas S."/>
            <person name="LaButti K."/>
            <person name="Ohm R.A."/>
            <person name="Kues U."/>
            <person name="Blanchette R.A."/>
            <person name="Grigoriev I.V."/>
            <person name="Minto R.E."/>
            <person name="Hibbett D.S."/>
        </authorList>
    </citation>
    <scope>NUCLEOTIDE SEQUENCE [LARGE SCALE GENOMIC DNA]</scope>
    <source>
        <strain evidence="1 2">FP15055 ss-10</strain>
    </source>
</reference>
<accession>A0A0D7AZK8</accession>
<evidence type="ECO:0008006" key="3">
    <source>
        <dbReference type="Google" id="ProtNLM"/>
    </source>
</evidence>
<proteinExistence type="predicted"/>
<dbReference type="EMBL" id="KN880703">
    <property type="protein sequence ID" value="KIY63334.1"/>
    <property type="molecule type" value="Genomic_DNA"/>
</dbReference>
<keyword evidence="2" id="KW-1185">Reference proteome</keyword>
<name>A0A0D7AZK8_9AGAR</name>
<dbReference type="Proteomes" id="UP000054007">
    <property type="component" value="Unassembled WGS sequence"/>
</dbReference>
<sequence>MPNLQRLCLSNATDFSVLSCFQCPRLLHLTINDRFDECLYLSQRILSNSHCILETLCLCDENEEESSVKATASHSILPLLNRLRTLELCSDYARVMVNALPLLTQPGCFPLLSSLSVDIYWDHPVSVPSDVKVLQDFFNACIYKLDGSVLPNVTVRFPRPQDLTGSNELAEQQAALRACLQRWKEDGVHVTASLGWNRTHFSASL</sequence>
<organism evidence="1 2">
    <name type="scientific">Cylindrobasidium torrendii FP15055 ss-10</name>
    <dbReference type="NCBI Taxonomy" id="1314674"/>
    <lineage>
        <taxon>Eukaryota</taxon>
        <taxon>Fungi</taxon>
        <taxon>Dikarya</taxon>
        <taxon>Basidiomycota</taxon>
        <taxon>Agaricomycotina</taxon>
        <taxon>Agaricomycetes</taxon>
        <taxon>Agaricomycetidae</taxon>
        <taxon>Agaricales</taxon>
        <taxon>Marasmiineae</taxon>
        <taxon>Physalacriaceae</taxon>
        <taxon>Cylindrobasidium</taxon>
    </lineage>
</organism>
<evidence type="ECO:0000313" key="1">
    <source>
        <dbReference type="EMBL" id="KIY63334.1"/>
    </source>
</evidence>